<sequence>MIWRLICLLTPLALGGCTLWPPVEDNDPDPPVQVQLRQLEHHSFELQILATRGAKLCLPGQYQKLEYLYLKARDEAKAGFDKDAEITLLQYQTQQAVIQTQMDWLEYHTTCFDHSYSEVELKEKLLVFMALDNQFALNRAELLPDYQQALRYAATILKRQSHWHLQLTGHTDSLGTSDSNIQLGMKRASAVKRFLIEQGVKSNQIAVFSAGESMAMDDTHSRTQRLANRKVEAQVLVEHHAQSLHRVYSLKDWNAVRESL</sequence>
<evidence type="ECO:0000256" key="3">
    <source>
        <dbReference type="ARBA" id="ARBA00023237"/>
    </source>
</evidence>
<dbReference type="SUPFAM" id="SSF103088">
    <property type="entry name" value="OmpA-like"/>
    <property type="match status" value="1"/>
</dbReference>
<comment type="subcellular location">
    <subcellularLocation>
        <location evidence="1">Cell outer membrane</location>
    </subcellularLocation>
</comment>
<organism evidence="6 7">
    <name type="scientific">Photobacterium indicum</name>
    <dbReference type="NCBI Taxonomy" id="81447"/>
    <lineage>
        <taxon>Bacteria</taxon>
        <taxon>Pseudomonadati</taxon>
        <taxon>Pseudomonadota</taxon>
        <taxon>Gammaproteobacteria</taxon>
        <taxon>Vibrionales</taxon>
        <taxon>Vibrionaceae</taxon>
        <taxon>Photobacterium</taxon>
    </lineage>
</organism>
<dbReference type="RefSeq" id="WP_107254633.1">
    <property type="nucleotide sequence ID" value="NZ_PYOC01000006.1"/>
</dbReference>
<keyword evidence="2 4" id="KW-0472">Membrane</keyword>
<evidence type="ECO:0000313" key="6">
    <source>
        <dbReference type="EMBL" id="PSV45829.1"/>
    </source>
</evidence>
<dbReference type="InterPro" id="IPR036737">
    <property type="entry name" value="OmpA-like_sf"/>
</dbReference>
<dbReference type="InterPro" id="IPR006665">
    <property type="entry name" value="OmpA-like"/>
</dbReference>
<reference evidence="6 7" key="1">
    <citation type="submission" date="2018-03" db="EMBL/GenBank/DDBJ databases">
        <title>Whole genome sequencing of Histamine producing bacteria.</title>
        <authorList>
            <person name="Butler K."/>
        </authorList>
    </citation>
    <scope>NUCLEOTIDE SEQUENCE [LARGE SCALE GENOMIC DNA]</scope>
    <source>
        <strain evidence="6 7">ATCC 19614</strain>
    </source>
</reference>
<dbReference type="Proteomes" id="UP000241803">
    <property type="component" value="Unassembled WGS sequence"/>
</dbReference>
<feature type="domain" description="OmpA-like" evidence="5">
    <location>
        <begin position="122"/>
        <end position="239"/>
    </location>
</feature>
<dbReference type="Gene3D" id="3.30.1330.60">
    <property type="entry name" value="OmpA-like domain"/>
    <property type="match status" value="1"/>
</dbReference>
<evidence type="ECO:0000256" key="4">
    <source>
        <dbReference type="PROSITE-ProRule" id="PRU00473"/>
    </source>
</evidence>
<protein>
    <recommendedName>
        <fullName evidence="5">OmpA-like domain-containing protein</fullName>
    </recommendedName>
</protein>
<name>A0A2T3L6S1_9GAMM</name>
<dbReference type="PRINTS" id="PR01021">
    <property type="entry name" value="OMPADOMAIN"/>
</dbReference>
<dbReference type="CDD" id="cd07185">
    <property type="entry name" value="OmpA_C-like"/>
    <property type="match status" value="1"/>
</dbReference>
<evidence type="ECO:0000256" key="1">
    <source>
        <dbReference type="ARBA" id="ARBA00004442"/>
    </source>
</evidence>
<dbReference type="PANTHER" id="PTHR30329:SF21">
    <property type="entry name" value="LIPOPROTEIN YIAD-RELATED"/>
    <property type="match status" value="1"/>
</dbReference>
<dbReference type="GO" id="GO:0009279">
    <property type="term" value="C:cell outer membrane"/>
    <property type="evidence" value="ECO:0007669"/>
    <property type="project" value="UniProtKB-SubCell"/>
</dbReference>
<accession>A0A2T3L6S1</accession>
<dbReference type="InterPro" id="IPR050330">
    <property type="entry name" value="Bact_OuterMem_StrucFunc"/>
</dbReference>
<dbReference type="EMBL" id="PYOC01000006">
    <property type="protein sequence ID" value="PSV45829.1"/>
    <property type="molecule type" value="Genomic_DNA"/>
</dbReference>
<dbReference type="PROSITE" id="PS51123">
    <property type="entry name" value="OMPA_2"/>
    <property type="match status" value="1"/>
</dbReference>
<keyword evidence="3" id="KW-0998">Cell outer membrane</keyword>
<dbReference type="PANTHER" id="PTHR30329">
    <property type="entry name" value="STATOR ELEMENT OF FLAGELLAR MOTOR COMPLEX"/>
    <property type="match status" value="1"/>
</dbReference>
<gene>
    <name evidence="6" type="ORF">C9J47_17440</name>
</gene>
<evidence type="ECO:0000259" key="5">
    <source>
        <dbReference type="PROSITE" id="PS51123"/>
    </source>
</evidence>
<dbReference type="AlphaFoldDB" id="A0A2T3L6S1"/>
<comment type="caution">
    <text evidence="6">The sequence shown here is derived from an EMBL/GenBank/DDBJ whole genome shotgun (WGS) entry which is preliminary data.</text>
</comment>
<proteinExistence type="predicted"/>
<dbReference type="InterPro" id="IPR006664">
    <property type="entry name" value="OMP_bac"/>
</dbReference>
<evidence type="ECO:0000313" key="7">
    <source>
        <dbReference type="Proteomes" id="UP000241803"/>
    </source>
</evidence>
<keyword evidence="7" id="KW-1185">Reference proteome</keyword>
<dbReference type="Pfam" id="PF00691">
    <property type="entry name" value="OmpA"/>
    <property type="match status" value="1"/>
</dbReference>
<dbReference type="PROSITE" id="PS51257">
    <property type="entry name" value="PROKAR_LIPOPROTEIN"/>
    <property type="match status" value="1"/>
</dbReference>
<evidence type="ECO:0000256" key="2">
    <source>
        <dbReference type="ARBA" id="ARBA00023136"/>
    </source>
</evidence>